<evidence type="ECO:0000313" key="5">
    <source>
        <dbReference type="EMBL" id="PWA65851.1"/>
    </source>
</evidence>
<dbReference type="InterPro" id="IPR015495">
    <property type="entry name" value="Myb_TF_plants"/>
</dbReference>
<dbReference type="PANTHER" id="PTHR10641:SF1277">
    <property type="entry name" value="HOMEODOMAIN-LIKE PROTEIN-RELATED"/>
    <property type="match status" value="1"/>
</dbReference>
<dbReference type="GO" id="GO:0005634">
    <property type="term" value="C:nucleus"/>
    <property type="evidence" value="ECO:0007669"/>
    <property type="project" value="UniProtKB-SubCell"/>
</dbReference>
<dbReference type="PROSITE" id="PS50090">
    <property type="entry name" value="MYB_LIKE"/>
    <property type="match status" value="1"/>
</dbReference>
<keyword evidence="3" id="KW-0539">Nucleus</keyword>
<dbReference type="InterPro" id="IPR001005">
    <property type="entry name" value="SANT/Myb"/>
</dbReference>
<evidence type="ECO:0000256" key="1">
    <source>
        <dbReference type="ARBA" id="ARBA00004123"/>
    </source>
</evidence>
<accession>A0A2U1MX63</accession>
<keyword evidence="6" id="KW-1185">Reference proteome</keyword>
<dbReference type="PANTHER" id="PTHR10641">
    <property type="entry name" value="MYB FAMILY TRANSCRIPTION FACTOR"/>
    <property type="match status" value="1"/>
</dbReference>
<dbReference type="STRING" id="35608.A0A2U1MX63"/>
<dbReference type="Proteomes" id="UP000245207">
    <property type="component" value="Unassembled WGS sequence"/>
</dbReference>
<protein>
    <submittedName>
        <fullName evidence="5">Homeodomain-like protein</fullName>
    </submittedName>
</protein>
<reference evidence="5 6" key="1">
    <citation type="journal article" date="2018" name="Mol. Plant">
        <title>The genome of Artemisia annua provides insight into the evolution of Asteraceae family and artemisinin biosynthesis.</title>
        <authorList>
            <person name="Shen Q."/>
            <person name="Zhang L."/>
            <person name="Liao Z."/>
            <person name="Wang S."/>
            <person name="Yan T."/>
            <person name="Shi P."/>
            <person name="Liu M."/>
            <person name="Fu X."/>
            <person name="Pan Q."/>
            <person name="Wang Y."/>
            <person name="Lv Z."/>
            <person name="Lu X."/>
            <person name="Zhang F."/>
            <person name="Jiang W."/>
            <person name="Ma Y."/>
            <person name="Chen M."/>
            <person name="Hao X."/>
            <person name="Li L."/>
            <person name="Tang Y."/>
            <person name="Lv G."/>
            <person name="Zhou Y."/>
            <person name="Sun X."/>
            <person name="Brodelius P.E."/>
            <person name="Rose J.K.C."/>
            <person name="Tang K."/>
        </authorList>
    </citation>
    <scope>NUCLEOTIDE SEQUENCE [LARGE SCALE GENOMIC DNA]</scope>
    <source>
        <strain evidence="6">cv. Huhao1</strain>
        <tissue evidence="5">Leaf</tissue>
    </source>
</reference>
<dbReference type="GO" id="GO:0003677">
    <property type="term" value="F:DNA binding"/>
    <property type="evidence" value="ECO:0007669"/>
    <property type="project" value="UniProtKB-KW"/>
</dbReference>
<dbReference type="EMBL" id="PKPP01004147">
    <property type="protein sequence ID" value="PWA65851.1"/>
    <property type="molecule type" value="Genomic_DNA"/>
</dbReference>
<keyword evidence="5" id="KW-0371">Homeobox</keyword>
<evidence type="ECO:0000313" key="6">
    <source>
        <dbReference type="Proteomes" id="UP000245207"/>
    </source>
</evidence>
<gene>
    <name evidence="5" type="ORF">CTI12_AA331640</name>
</gene>
<evidence type="ECO:0000259" key="4">
    <source>
        <dbReference type="PROSITE" id="PS50090"/>
    </source>
</evidence>
<comment type="subcellular location">
    <subcellularLocation>
        <location evidence="1">Nucleus</location>
    </subcellularLocation>
</comment>
<keyword evidence="2 5" id="KW-0238">DNA-binding</keyword>
<organism evidence="5 6">
    <name type="scientific">Artemisia annua</name>
    <name type="common">Sweet wormwood</name>
    <dbReference type="NCBI Taxonomy" id="35608"/>
    <lineage>
        <taxon>Eukaryota</taxon>
        <taxon>Viridiplantae</taxon>
        <taxon>Streptophyta</taxon>
        <taxon>Embryophyta</taxon>
        <taxon>Tracheophyta</taxon>
        <taxon>Spermatophyta</taxon>
        <taxon>Magnoliopsida</taxon>
        <taxon>eudicotyledons</taxon>
        <taxon>Gunneridae</taxon>
        <taxon>Pentapetalae</taxon>
        <taxon>asterids</taxon>
        <taxon>campanulids</taxon>
        <taxon>Asterales</taxon>
        <taxon>Asteraceae</taxon>
        <taxon>Asteroideae</taxon>
        <taxon>Anthemideae</taxon>
        <taxon>Artemisiinae</taxon>
        <taxon>Artemisia</taxon>
    </lineage>
</organism>
<dbReference type="SUPFAM" id="SSF46689">
    <property type="entry name" value="Homeodomain-like"/>
    <property type="match status" value="1"/>
</dbReference>
<dbReference type="OrthoDB" id="2143914at2759"/>
<evidence type="ECO:0000256" key="2">
    <source>
        <dbReference type="ARBA" id="ARBA00023125"/>
    </source>
</evidence>
<sequence length="376" mass="43254">MDVIQPRMDEEDALDLPIQPSFRETGIRLHHSNPYTLQLTCKIGFVDFHPFVNICSPINLMSKGSYTKIFKKEIEYLGNNFLGEVKNVSVFVGTYTFLVDFMIFDNVTEFVESGLEEIILGKPFQDFSWIKIDTHNGVVWLPNENDVTIFKMPRVVENFKHWNRKQLSRAKPLLDISNKDKENGYDYAYQKIKDFYKGCLDLGDAYKRDERVIDMLGRNHKDLEIVKRQKMVKISCYDQNGVKKGAWSEEEDNKLRAYIQRYGHWNWGLLPKFAGRANYPKESYVKQIDPEFEVEAGMLLAGVSSSESPLSSSHTELLSCQLICSDYDIFSDITPQTFSDELVGNFWSEPFPQENDNSTPLGHSLLSPCVTVLGDS</sequence>
<dbReference type="CDD" id="cd00167">
    <property type="entry name" value="SANT"/>
    <property type="match status" value="1"/>
</dbReference>
<dbReference type="InterPro" id="IPR009057">
    <property type="entry name" value="Homeodomain-like_sf"/>
</dbReference>
<feature type="domain" description="Myb-like" evidence="4">
    <location>
        <begin position="239"/>
        <end position="276"/>
    </location>
</feature>
<proteinExistence type="predicted"/>
<dbReference type="Gene3D" id="1.10.10.60">
    <property type="entry name" value="Homeodomain-like"/>
    <property type="match status" value="1"/>
</dbReference>
<name>A0A2U1MX63_ARTAN</name>
<dbReference type="AlphaFoldDB" id="A0A2U1MX63"/>
<evidence type="ECO:0000256" key="3">
    <source>
        <dbReference type="ARBA" id="ARBA00023242"/>
    </source>
</evidence>
<comment type="caution">
    <text evidence="5">The sequence shown here is derived from an EMBL/GenBank/DDBJ whole genome shotgun (WGS) entry which is preliminary data.</text>
</comment>